<gene>
    <name evidence="4" type="primary">DNAJC27</name>
    <name evidence="4" type="ORF">LTR24_001387</name>
</gene>
<proteinExistence type="predicted"/>
<dbReference type="InterPro" id="IPR036869">
    <property type="entry name" value="J_dom_sf"/>
</dbReference>
<feature type="domain" description="J" evidence="3">
    <location>
        <begin position="12"/>
        <end position="68"/>
    </location>
</feature>
<dbReference type="SUPFAM" id="SSF46565">
    <property type="entry name" value="Chaperone J-domain"/>
    <property type="match status" value="1"/>
</dbReference>
<protein>
    <submittedName>
        <fullName evidence="4">DnaJ subfamily C member 27</fullName>
    </submittedName>
</protein>
<feature type="region of interest" description="Disordered" evidence="2">
    <location>
        <begin position="224"/>
        <end position="254"/>
    </location>
</feature>
<feature type="compositionally biased region" description="Polar residues" evidence="2">
    <location>
        <begin position="76"/>
        <end position="86"/>
    </location>
</feature>
<feature type="region of interest" description="Disordered" evidence="2">
    <location>
        <begin position="66"/>
        <end position="98"/>
    </location>
</feature>
<evidence type="ECO:0000313" key="5">
    <source>
        <dbReference type="Proteomes" id="UP001345013"/>
    </source>
</evidence>
<reference evidence="4 5" key="1">
    <citation type="submission" date="2023-08" db="EMBL/GenBank/DDBJ databases">
        <title>Black Yeasts Isolated from many extreme environments.</title>
        <authorList>
            <person name="Coleine C."/>
            <person name="Stajich J.E."/>
            <person name="Selbmann L."/>
        </authorList>
    </citation>
    <scope>NUCLEOTIDE SEQUENCE [LARGE SCALE GENOMIC DNA]</scope>
    <source>
        <strain evidence="4 5">CCFEE 5885</strain>
    </source>
</reference>
<dbReference type="CDD" id="cd06257">
    <property type="entry name" value="DnaJ"/>
    <property type="match status" value="1"/>
</dbReference>
<evidence type="ECO:0000256" key="2">
    <source>
        <dbReference type="SAM" id="MobiDB-lite"/>
    </source>
</evidence>
<dbReference type="PROSITE" id="PS50076">
    <property type="entry name" value="DNAJ_2"/>
    <property type="match status" value="1"/>
</dbReference>
<organism evidence="4 5">
    <name type="scientific">Lithohypha guttulata</name>
    <dbReference type="NCBI Taxonomy" id="1690604"/>
    <lineage>
        <taxon>Eukaryota</taxon>
        <taxon>Fungi</taxon>
        <taxon>Dikarya</taxon>
        <taxon>Ascomycota</taxon>
        <taxon>Pezizomycotina</taxon>
        <taxon>Eurotiomycetes</taxon>
        <taxon>Chaetothyriomycetidae</taxon>
        <taxon>Chaetothyriales</taxon>
        <taxon>Trichomeriaceae</taxon>
        <taxon>Lithohypha</taxon>
    </lineage>
</organism>
<dbReference type="EMBL" id="JAVRRG010000010">
    <property type="protein sequence ID" value="KAK5099489.1"/>
    <property type="molecule type" value="Genomic_DNA"/>
</dbReference>
<dbReference type="Pfam" id="PF00226">
    <property type="entry name" value="DnaJ"/>
    <property type="match status" value="1"/>
</dbReference>
<dbReference type="InterPro" id="IPR001623">
    <property type="entry name" value="DnaJ_domain"/>
</dbReference>
<dbReference type="InterPro" id="IPR051948">
    <property type="entry name" value="Hsp70_co-chaperone_J-domain"/>
</dbReference>
<dbReference type="PANTHER" id="PTHR44360:SF1">
    <property type="entry name" value="DNAJ HOMOLOG SUBFAMILY B MEMBER 9"/>
    <property type="match status" value="1"/>
</dbReference>
<name>A0ABR0KKS9_9EURO</name>
<keyword evidence="1" id="KW-0143">Chaperone</keyword>
<evidence type="ECO:0000313" key="4">
    <source>
        <dbReference type="EMBL" id="KAK5099489.1"/>
    </source>
</evidence>
<accession>A0ABR0KKS9</accession>
<feature type="compositionally biased region" description="Low complexity" evidence="2">
    <location>
        <begin position="232"/>
        <end position="241"/>
    </location>
</feature>
<evidence type="ECO:0000256" key="1">
    <source>
        <dbReference type="ARBA" id="ARBA00023186"/>
    </source>
</evidence>
<dbReference type="SMART" id="SM00271">
    <property type="entry name" value="DnaJ"/>
    <property type="match status" value="1"/>
</dbReference>
<sequence>MNPSNKLPPASTAYDILGIPKDSPETVVKQAYKRLALLYHPDKAGPAATAAFQEIDAASRAVINRKQDGEEEGTSPGHSSQGTTSHKSPKPEPQSHKPAWCTETDFLRLHWLLEDYLATARRTRSRTASPWVLSKEEKVNQWLQEMVDLYHKRIPGFEAELYSKIGLALKALRAIKIATAPTLVEATRLCLWLSFPQMLSIIGISASLSSAMSVLWKLGDASPEASWRPEQSNTSSSSSNSKFPERFQWGYGTE</sequence>
<dbReference type="PANTHER" id="PTHR44360">
    <property type="entry name" value="DNAJ HOMOLOG SUBFAMILY B MEMBER 9"/>
    <property type="match status" value="1"/>
</dbReference>
<keyword evidence="5" id="KW-1185">Reference proteome</keyword>
<comment type="caution">
    <text evidence="4">The sequence shown here is derived from an EMBL/GenBank/DDBJ whole genome shotgun (WGS) entry which is preliminary data.</text>
</comment>
<dbReference type="Gene3D" id="1.10.287.110">
    <property type="entry name" value="DnaJ domain"/>
    <property type="match status" value="1"/>
</dbReference>
<dbReference type="PRINTS" id="PR00625">
    <property type="entry name" value="JDOMAIN"/>
</dbReference>
<dbReference type="Proteomes" id="UP001345013">
    <property type="component" value="Unassembled WGS sequence"/>
</dbReference>
<evidence type="ECO:0000259" key="3">
    <source>
        <dbReference type="PROSITE" id="PS50076"/>
    </source>
</evidence>